<protein>
    <submittedName>
        <fullName evidence="1">Uncharacterized protein</fullName>
    </submittedName>
</protein>
<organism evidence="1">
    <name type="scientific">Rhizophora mucronata</name>
    <name type="common">Asiatic mangrove</name>
    <dbReference type="NCBI Taxonomy" id="61149"/>
    <lineage>
        <taxon>Eukaryota</taxon>
        <taxon>Viridiplantae</taxon>
        <taxon>Streptophyta</taxon>
        <taxon>Embryophyta</taxon>
        <taxon>Tracheophyta</taxon>
        <taxon>Spermatophyta</taxon>
        <taxon>Magnoliopsida</taxon>
        <taxon>eudicotyledons</taxon>
        <taxon>Gunneridae</taxon>
        <taxon>Pentapetalae</taxon>
        <taxon>rosids</taxon>
        <taxon>fabids</taxon>
        <taxon>Malpighiales</taxon>
        <taxon>Rhizophoraceae</taxon>
        <taxon>Rhizophora</taxon>
    </lineage>
</organism>
<name>A0A2P2QJU8_RHIMU</name>
<accession>A0A2P2QJU8</accession>
<evidence type="ECO:0000313" key="1">
    <source>
        <dbReference type="EMBL" id="MBX67185.1"/>
    </source>
</evidence>
<proteinExistence type="predicted"/>
<reference evidence="1" key="1">
    <citation type="submission" date="2018-02" db="EMBL/GenBank/DDBJ databases">
        <title>Rhizophora mucronata_Transcriptome.</title>
        <authorList>
            <person name="Meera S.P."/>
            <person name="Sreeshan A."/>
            <person name="Augustine A."/>
        </authorList>
    </citation>
    <scope>NUCLEOTIDE SEQUENCE</scope>
    <source>
        <tissue evidence="1">Leaf</tissue>
    </source>
</reference>
<sequence>MFCMWVWTMKPNS</sequence>
<dbReference type="EMBL" id="GGEC01086701">
    <property type="protein sequence ID" value="MBX67185.1"/>
    <property type="molecule type" value="Transcribed_RNA"/>
</dbReference>